<feature type="transmembrane region" description="Helical" evidence="1">
    <location>
        <begin position="33"/>
        <end position="55"/>
    </location>
</feature>
<evidence type="ECO:0000256" key="1">
    <source>
        <dbReference type="SAM" id="Phobius"/>
    </source>
</evidence>
<organism evidence="2 3">
    <name type="scientific">Agathobaculum hominis</name>
    <dbReference type="NCBI Taxonomy" id="2763014"/>
    <lineage>
        <taxon>Bacteria</taxon>
        <taxon>Bacillati</taxon>
        <taxon>Bacillota</taxon>
        <taxon>Clostridia</taxon>
        <taxon>Eubacteriales</taxon>
        <taxon>Butyricicoccaceae</taxon>
        <taxon>Agathobaculum</taxon>
    </lineage>
</organism>
<dbReference type="RefSeq" id="WP_186969395.1">
    <property type="nucleotide sequence ID" value="NZ_JACOPK010000003.1"/>
</dbReference>
<protein>
    <submittedName>
        <fullName evidence="2">Uncharacterized protein</fullName>
    </submittedName>
</protein>
<gene>
    <name evidence="2" type="ORF">H8S02_03940</name>
</gene>
<keyword evidence="3" id="KW-1185">Reference proteome</keyword>
<dbReference type="EMBL" id="JACOPK010000003">
    <property type="protein sequence ID" value="MBC5695097.1"/>
    <property type="molecule type" value="Genomic_DNA"/>
</dbReference>
<reference evidence="2 3" key="1">
    <citation type="submission" date="2020-08" db="EMBL/GenBank/DDBJ databases">
        <title>Genome public.</title>
        <authorList>
            <person name="Liu C."/>
            <person name="Sun Q."/>
        </authorList>
    </citation>
    <scope>NUCLEOTIDE SEQUENCE [LARGE SCALE GENOMIC DNA]</scope>
    <source>
        <strain evidence="2 3">M2</strain>
    </source>
</reference>
<name>A0ABR7GLA4_9FIRM</name>
<dbReference type="Proteomes" id="UP000641741">
    <property type="component" value="Unassembled WGS sequence"/>
</dbReference>
<keyword evidence="1" id="KW-0472">Membrane</keyword>
<proteinExistence type="predicted"/>
<accession>A0ABR7GLA4</accession>
<sequence>MIFLTRRTYARLILLRRLTLMALFFIPKYFNRGIVLCLASIVIAPFLLAAMYTVFSPIGLGG</sequence>
<evidence type="ECO:0000313" key="3">
    <source>
        <dbReference type="Proteomes" id="UP000641741"/>
    </source>
</evidence>
<keyword evidence="1" id="KW-0812">Transmembrane</keyword>
<evidence type="ECO:0000313" key="2">
    <source>
        <dbReference type="EMBL" id="MBC5695097.1"/>
    </source>
</evidence>
<comment type="caution">
    <text evidence="2">The sequence shown here is derived from an EMBL/GenBank/DDBJ whole genome shotgun (WGS) entry which is preliminary data.</text>
</comment>
<keyword evidence="1" id="KW-1133">Transmembrane helix</keyword>